<evidence type="ECO:0000256" key="7">
    <source>
        <dbReference type="SAM" id="MobiDB-lite"/>
    </source>
</evidence>
<keyword evidence="4 8" id="KW-0812">Transmembrane</keyword>
<evidence type="ECO:0000256" key="5">
    <source>
        <dbReference type="ARBA" id="ARBA00022989"/>
    </source>
</evidence>
<dbReference type="EMBL" id="BTGD01000010">
    <property type="protein sequence ID" value="GMM56793.1"/>
    <property type="molecule type" value="Genomic_DNA"/>
</dbReference>
<feature type="transmembrane region" description="Helical" evidence="8">
    <location>
        <begin position="653"/>
        <end position="677"/>
    </location>
</feature>
<dbReference type="PANTHER" id="PTHR22950:SF530">
    <property type="entry name" value="VACUOLAR AMINO ACID TRANSPORTER 3"/>
    <property type="match status" value="1"/>
</dbReference>
<proteinExistence type="inferred from homology"/>
<dbReference type="GO" id="GO:0005774">
    <property type="term" value="C:vacuolar membrane"/>
    <property type="evidence" value="ECO:0007669"/>
    <property type="project" value="UniProtKB-SubCell"/>
</dbReference>
<evidence type="ECO:0000256" key="2">
    <source>
        <dbReference type="ARBA" id="ARBA00008066"/>
    </source>
</evidence>
<comment type="subcellular location">
    <subcellularLocation>
        <location evidence="1">Vacuole membrane</location>
        <topology evidence="1">Multi-pass membrane protein</topology>
    </subcellularLocation>
</comment>
<feature type="transmembrane region" description="Helical" evidence="8">
    <location>
        <begin position="507"/>
        <end position="525"/>
    </location>
</feature>
<feature type="transmembrane region" description="Helical" evidence="8">
    <location>
        <begin position="395"/>
        <end position="415"/>
    </location>
</feature>
<dbReference type="InterPro" id="IPR013057">
    <property type="entry name" value="AA_transpt_TM"/>
</dbReference>
<protein>
    <submittedName>
        <fullName evidence="10">Avt3 protein</fullName>
    </submittedName>
</protein>
<name>A0AAV5RZ97_MAUHU</name>
<feature type="compositionally biased region" description="Polar residues" evidence="7">
    <location>
        <begin position="36"/>
        <end position="53"/>
    </location>
</feature>
<comment type="similarity">
    <text evidence="2">Belongs to the amino acid/polyamine transporter 2 family.</text>
</comment>
<feature type="transmembrane region" description="Helical" evidence="8">
    <location>
        <begin position="575"/>
        <end position="595"/>
    </location>
</feature>
<evidence type="ECO:0000256" key="6">
    <source>
        <dbReference type="ARBA" id="ARBA00023136"/>
    </source>
</evidence>
<feature type="region of interest" description="Disordered" evidence="7">
    <location>
        <begin position="1"/>
        <end position="130"/>
    </location>
</feature>
<evidence type="ECO:0000259" key="9">
    <source>
        <dbReference type="Pfam" id="PF01490"/>
    </source>
</evidence>
<evidence type="ECO:0000256" key="3">
    <source>
        <dbReference type="ARBA" id="ARBA00022554"/>
    </source>
</evidence>
<organism evidence="10 11">
    <name type="scientific">Maudiozyma humilis</name>
    <name type="common">Sour dough yeast</name>
    <name type="synonym">Kazachstania humilis</name>
    <dbReference type="NCBI Taxonomy" id="51915"/>
    <lineage>
        <taxon>Eukaryota</taxon>
        <taxon>Fungi</taxon>
        <taxon>Dikarya</taxon>
        <taxon>Ascomycota</taxon>
        <taxon>Saccharomycotina</taxon>
        <taxon>Saccharomycetes</taxon>
        <taxon>Saccharomycetales</taxon>
        <taxon>Saccharomycetaceae</taxon>
        <taxon>Maudiozyma</taxon>
    </lineage>
</organism>
<feature type="transmembrane region" description="Helical" evidence="8">
    <location>
        <begin position="537"/>
        <end position="555"/>
    </location>
</feature>
<feature type="compositionally biased region" description="Low complexity" evidence="7">
    <location>
        <begin position="70"/>
        <end position="84"/>
    </location>
</feature>
<gene>
    <name evidence="10" type="ORF">DAKH74_034090</name>
</gene>
<dbReference type="GO" id="GO:0005302">
    <property type="term" value="F:L-tyrosine transmembrane transporter activity"/>
    <property type="evidence" value="ECO:0007669"/>
    <property type="project" value="TreeGrafter"/>
</dbReference>
<feature type="domain" description="Amino acid transporter transmembrane" evidence="9">
    <location>
        <begin position="388"/>
        <end position="784"/>
    </location>
</feature>
<evidence type="ECO:0000256" key="8">
    <source>
        <dbReference type="SAM" id="Phobius"/>
    </source>
</evidence>
<reference evidence="10 11" key="1">
    <citation type="journal article" date="2023" name="Elife">
        <title>Identification of key yeast species and microbe-microbe interactions impacting larval growth of Drosophila in the wild.</title>
        <authorList>
            <person name="Mure A."/>
            <person name="Sugiura Y."/>
            <person name="Maeda R."/>
            <person name="Honda K."/>
            <person name="Sakurai N."/>
            <person name="Takahashi Y."/>
            <person name="Watada M."/>
            <person name="Katoh T."/>
            <person name="Gotoh A."/>
            <person name="Gotoh Y."/>
            <person name="Taniguchi I."/>
            <person name="Nakamura K."/>
            <person name="Hayashi T."/>
            <person name="Katayama T."/>
            <person name="Uemura T."/>
            <person name="Hattori Y."/>
        </authorList>
    </citation>
    <scope>NUCLEOTIDE SEQUENCE [LARGE SCALE GENOMIC DNA]</scope>
    <source>
        <strain evidence="10 11">KH-74</strain>
    </source>
</reference>
<feature type="transmembrane region" description="Helical" evidence="8">
    <location>
        <begin position="421"/>
        <end position="442"/>
    </location>
</feature>
<feature type="transmembrane region" description="Helical" evidence="8">
    <location>
        <begin position="762"/>
        <end position="781"/>
    </location>
</feature>
<evidence type="ECO:0000256" key="1">
    <source>
        <dbReference type="ARBA" id="ARBA00004128"/>
    </source>
</evidence>
<dbReference type="AlphaFoldDB" id="A0AAV5RZ97"/>
<keyword evidence="3" id="KW-0926">Vacuole</keyword>
<feature type="compositionally biased region" description="Low complexity" evidence="7">
    <location>
        <begin position="99"/>
        <end position="130"/>
    </location>
</feature>
<dbReference type="Proteomes" id="UP001377567">
    <property type="component" value="Unassembled WGS sequence"/>
</dbReference>
<dbReference type="Pfam" id="PF01490">
    <property type="entry name" value="Aa_trans"/>
    <property type="match status" value="1"/>
</dbReference>
<evidence type="ECO:0000313" key="10">
    <source>
        <dbReference type="EMBL" id="GMM56793.1"/>
    </source>
</evidence>
<feature type="transmembrane region" description="Helical" evidence="8">
    <location>
        <begin position="607"/>
        <end position="633"/>
    </location>
</feature>
<keyword evidence="5 8" id="KW-1133">Transmembrane helix</keyword>
<evidence type="ECO:0000313" key="11">
    <source>
        <dbReference type="Proteomes" id="UP001377567"/>
    </source>
</evidence>
<feature type="transmembrane region" description="Helical" evidence="8">
    <location>
        <begin position="698"/>
        <end position="716"/>
    </location>
</feature>
<feature type="compositionally biased region" description="Basic residues" evidence="7">
    <location>
        <begin position="1"/>
        <end position="21"/>
    </location>
</feature>
<feature type="transmembrane region" description="Helical" evidence="8">
    <location>
        <begin position="722"/>
        <end position="742"/>
    </location>
</feature>
<comment type="caution">
    <text evidence="10">The sequence shown here is derived from an EMBL/GenBank/DDBJ whole genome shotgun (WGS) entry which is preliminary data.</text>
</comment>
<feature type="transmembrane region" description="Helical" evidence="8">
    <location>
        <begin position="463"/>
        <end position="487"/>
    </location>
</feature>
<sequence>MARKNNKKAALRKKRQQKSKVKSSGSAGQSQKPENEVSQSPEISLPEPQQSVEVVNAPETLTDAPTAKETASQAVSSQTSQTSVKGGTAPVHVTAQDIPAPSAPANPSLLASNNPLPQGTPSSRRSSSTAAALRLYATPAKQSNSSINLNNPAPDVVEEVSKYLSPSTNDLKLQGGDISRDIYKWTSEHPAGSNSNLASIPTNNASAIGNGTTGSPLAPQQPALPHSPMRTQGLFPDIPPSHRKRSMSFSALSVNSSILNRDAVPSADRSMGYGSTAGNGSPVVMTHEEIRAPGGFRRSYILQQRRGKNMTPPNFFTRNFIEFLTLYGHFAGEDLSDSESEEEGEEGISDLESGIHIEQQEQVVESDEETAQLLTSTVSRRGGVAAKHKSSTFKAVLLLLKSFVGTGVLFLPKAFHNGGWGFSSICLFSCALVSYYCFILLINTKTKIGVNGYGEMGATLYGAPMKFAILFSIALSQIGFAAAYTVFTATNLKAFVENVFHLQPDSIGLAAYIILQALVFIPLSLTRNIAKLSGTALIADAFILLGLVYVYYYASSHVVHYGVSHSMIFFNKTDWSLFIGTAIFTFEGIGLLIPIQESMRHPEKFQGSLSGVMVIVTVIFISCGLICYCAFGADVETVVLLNFPQDSPYTLTVQLLYALAILLSTPLQLFPAIRILEHWTFPANASGKHNPKVKWLKNYFRTFIVILAATLAWVGANDLDKFVSLVGSLACIPLIYIHPPLLHYRALLNDSTAMTAWKRLELAVDVALCLFGFGVMCYTSWQTIVLWAQ</sequence>
<accession>A0AAV5RZ97</accession>
<keyword evidence="6 8" id="KW-0472">Membrane</keyword>
<feature type="compositionally biased region" description="Low complexity" evidence="7">
    <location>
        <begin position="22"/>
        <end position="32"/>
    </location>
</feature>
<dbReference type="PANTHER" id="PTHR22950">
    <property type="entry name" value="AMINO ACID TRANSPORTER"/>
    <property type="match status" value="1"/>
</dbReference>
<evidence type="ECO:0000256" key="4">
    <source>
        <dbReference type="ARBA" id="ARBA00022692"/>
    </source>
</evidence>
<keyword evidence="11" id="KW-1185">Reference proteome</keyword>